<dbReference type="AlphaFoldDB" id="A0A5B8YKW9"/>
<gene>
    <name evidence="4" type="ORF">FK178_11740</name>
</gene>
<proteinExistence type="predicted"/>
<dbReference type="OrthoDB" id="1453181at2"/>
<name>A0A5B8YKW9_9FLAO</name>
<evidence type="ECO:0000313" key="4">
    <source>
        <dbReference type="EMBL" id="QED38345.1"/>
    </source>
</evidence>
<comment type="subcellular location">
    <subcellularLocation>
        <location evidence="1">Cell outer membrane</location>
    </subcellularLocation>
</comment>
<dbReference type="RefSeq" id="WP_146835292.1">
    <property type="nucleotide sequence ID" value="NZ_CP042476.1"/>
</dbReference>
<evidence type="ECO:0000256" key="1">
    <source>
        <dbReference type="ARBA" id="ARBA00004442"/>
    </source>
</evidence>
<dbReference type="SUPFAM" id="SSF56935">
    <property type="entry name" value="Porins"/>
    <property type="match status" value="1"/>
</dbReference>
<dbReference type="SUPFAM" id="SSF49464">
    <property type="entry name" value="Carboxypeptidase regulatory domain-like"/>
    <property type="match status" value="1"/>
</dbReference>
<protein>
    <submittedName>
        <fullName evidence="4">TonB-dependent receptor</fullName>
    </submittedName>
</protein>
<accession>A0A5B8YKW9</accession>
<keyword evidence="5" id="KW-1185">Reference proteome</keyword>
<evidence type="ECO:0000313" key="5">
    <source>
        <dbReference type="Proteomes" id="UP000321954"/>
    </source>
</evidence>
<organism evidence="4 5">
    <name type="scientific">Antarcticibacterium arcticum</name>
    <dbReference type="NCBI Taxonomy" id="2585771"/>
    <lineage>
        <taxon>Bacteria</taxon>
        <taxon>Pseudomonadati</taxon>
        <taxon>Bacteroidota</taxon>
        <taxon>Flavobacteriia</taxon>
        <taxon>Flavobacteriales</taxon>
        <taxon>Flavobacteriaceae</taxon>
        <taxon>Antarcticibacterium</taxon>
    </lineage>
</organism>
<dbReference type="GO" id="GO:0009279">
    <property type="term" value="C:cell outer membrane"/>
    <property type="evidence" value="ECO:0007669"/>
    <property type="project" value="UniProtKB-SubCell"/>
</dbReference>
<dbReference type="EMBL" id="CP042476">
    <property type="protein sequence ID" value="QED38345.1"/>
    <property type="molecule type" value="Genomic_DNA"/>
</dbReference>
<keyword evidence="3" id="KW-0998">Cell outer membrane</keyword>
<dbReference type="InterPro" id="IPR008969">
    <property type="entry name" value="CarboxyPept-like_regulatory"/>
</dbReference>
<reference evidence="4 5" key="1">
    <citation type="submission" date="2019-08" db="EMBL/GenBank/DDBJ databases">
        <title>Antarcticibacterium arcticum sp. nov., a bacterium isolated from marine sediment of the Canadian Beaufort Sea.</title>
        <authorList>
            <person name="Lee Y.M."/>
            <person name="Baek K."/>
            <person name="Lee D.-H."/>
            <person name="Shin S.C."/>
            <person name="Jin Y.K."/>
            <person name="Park Y."/>
        </authorList>
    </citation>
    <scope>NUCLEOTIDE SEQUENCE [LARGE SCALE GENOMIC DNA]</scope>
    <source>
        <strain evidence="4 5">PAMC 28998</strain>
    </source>
</reference>
<keyword evidence="4" id="KW-0675">Receptor</keyword>
<dbReference type="Proteomes" id="UP000321954">
    <property type="component" value="Chromosome"/>
</dbReference>
<keyword evidence="2" id="KW-0472">Membrane</keyword>
<dbReference type="KEGG" id="anp:FK178_11740"/>
<dbReference type="Gene3D" id="2.40.170.20">
    <property type="entry name" value="TonB-dependent receptor, beta-barrel domain"/>
    <property type="match status" value="1"/>
</dbReference>
<evidence type="ECO:0000256" key="2">
    <source>
        <dbReference type="ARBA" id="ARBA00023136"/>
    </source>
</evidence>
<evidence type="ECO:0000256" key="3">
    <source>
        <dbReference type="ARBA" id="ARBA00023237"/>
    </source>
</evidence>
<dbReference type="Pfam" id="PF13715">
    <property type="entry name" value="CarbopepD_reg_2"/>
    <property type="match status" value="1"/>
</dbReference>
<dbReference type="InterPro" id="IPR036942">
    <property type="entry name" value="Beta-barrel_TonB_sf"/>
</dbReference>
<dbReference type="Gene3D" id="2.60.40.1120">
    <property type="entry name" value="Carboxypeptidase-like, regulatory domain"/>
    <property type="match status" value="1"/>
</dbReference>
<sequence>MKQGLYLFLWGILSVFKVHGQQTSLRGVVVDASTYEPVENTLVIIDGTTFQTLTNATGTFIFSSEEIPEGNQILTFTRSGYASLRLPVIIIKSTDKNLDLIPLEIDMFREQMLMGAISLSDAQLSEEEGNVDNVAGLLQASRDVFLNAAAFDFSQTFFRPRGLDSEYGKVYINGVEMNKIFNGRPQWSNWGGLNDVQRNQVVSTATVPSEVGFGGLAGTTNIIMRASAYGKGGRVSYAMANRSYTGRIMATYNSGELERGWTYSVSASRRFATEGFIDGTAYDANSLFISAEKKINDFHSLNFSGFYTPNFRGKSSANTQEVYDLKGQQYNSFWGYQNGEIRNSRYREIEEPVVMLNHFWKLSRNTQINSNLAYQFGKIANSRIDFGGTRLVSQPNGQESFVGGGSNPDPAYYQKLPSYFLRAANNPNYMGAYIAQQELINNGQLNWNELYNANLTSLQNGGNSIYILAEDRNDDQQITVNSILNTTFNERLKLISKLTYTKLISENFASVKDLLGGSGYLDVDFFAQANENSLIGDRGQNDFRNRNRIANQGDRFKYNFELLATVLEAYSQLQFKTRRSDLYFAGQISQTTYQRNGLFQNGSYPNNSLGKSDLLNFTNIGLKTGGTYRFTGRHLLDYNLSYYTRPPTLRNSFSNSRMNNEIVRDLSNEQLFSGDLNYIFRTPLFRLRLTGYFTEVQDGTAISFYYADGLSEMGRTGATAFVQEVMTNIDKRHFGIESGVEYQITSTIKVKGAVAIGQYTYNNNPRLSLTSDSFTEPINYWVSNLKNYRVGGGPQRAAQLGFEYRDPNFWWFGTTVNFFSHAFINVSPITRTSNFLTDVDGLPIINYDEGTAKELLKQEQFDSYVLMNAIGGKSWRIKNNYLGFFVSLNNILDVIYKTGGFEQSRNANYPALKEDRERDQPLFGSKYWYGTGASYYANVYYRF</sequence>